<keyword evidence="1" id="KW-0812">Transmembrane</keyword>
<evidence type="ECO:0000256" key="1">
    <source>
        <dbReference type="SAM" id="Phobius"/>
    </source>
</evidence>
<protein>
    <submittedName>
        <fullName evidence="2">Uncharacterized protein</fullName>
    </submittedName>
</protein>
<sequence>VKLWLFVTFDLYFICLGLAGAVGLLVLDPLTDKGPSCGLVFACVMQCPCDHHPSALIYWTCHSEDG</sequence>
<feature type="transmembrane region" description="Helical" evidence="1">
    <location>
        <begin position="6"/>
        <end position="27"/>
    </location>
</feature>
<dbReference type="Proteomes" id="UP000324897">
    <property type="component" value="Unassembled WGS sequence"/>
</dbReference>
<evidence type="ECO:0000313" key="2">
    <source>
        <dbReference type="EMBL" id="TVU05582.1"/>
    </source>
</evidence>
<feature type="non-terminal residue" evidence="2">
    <location>
        <position position="1"/>
    </location>
</feature>
<dbReference type="EMBL" id="RWGY01000051">
    <property type="protein sequence ID" value="TVU05582.1"/>
    <property type="molecule type" value="Genomic_DNA"/>
</dbReference>
<proteinExistence type="predicted"/>
<dbReference type="Gramene" id="TVU05582">
    <property type="protein sequence ID" value="TVU05582"/>
    <property type="gene ID" value="EJB05_48750"/>
</dbReference>
<keyword evidence="1" id="KW-1133">Transmembrane helix</keyword>
<dbReference type="AlphaFoldDB" id="A0A5J9T2R0"/>
<keyword evidence="3" id="KW-1185">Reference proteome</keyword>
<gene>
    <name evidence="2" type="ORF">EJB05_48750</name>
</gene>
<organism evidence="2 3">
    <name type="scientific">Eragrostis curvula</name>
    <name type="common">weeping love grass</name>
    <dbReference type="NCBI Taxonomy" id="38414"/>
    <lineage>
        <taxon>Eukaryota</taxon>
        <taxon>Viridiplantae</taxon>
        <taxon>Streptophyta</taxon>
        <taxon>Embryophyta</taxon>
        <taxon>Tracheophyta</taxon>
        <taxon>Spermatophyta</taxon>
        <taxon>Magnoliopsida</taxon>
        <taxon>Liliopsida</taxon>
        <taxon>Poales</taxon>
        <taxon>Poaceae</taxon>
        <taxon>PACMAD clade</taxon>
        <taxon>Chloridoideae</taxon>
        <taxon>Eragrostideae</taxon>
        <taxon>Eragrostidinae</taxon>
        <taxon>Eragrostis</taxon>
    </lineage>
</organism>
<comment type="caution">
    <text evidence="2">The sequence shown here is derived from an EMBL/GenBank/DDBJ whole genome shotgun (WGS) entry which is preliminary data.</text>
</comment>
<name>A0A5J9T2R0_9POAL</name>
<reference evidence="2 3" key="1">
    <citation type="journal article" date="2019" name="Sci. Rep.">
        <title>A high-quality genome of Eragrostis curvula grass provides insights into Poaceae evolution and supports new strategies to enhance forage quality.</title>
        <authorList>
            <person name="Carballo J."/>
            <person name="Santos B.A.C.M."/>
            <person name="Zappacosta D."/>
            <person name="Garbus I."/>
            <person name="Selva J.P."/>
            <person name="Gallo C.A."/>
            <person name="Diaz A."/>
            <person name="Albertini E."/>
            <person name="Caccamo M."/>
            <person name="Echenique V."/>
        </authorList>
    </citation>
    <scope>NUCLEOTIDE SEQUENCE [LARGE SCALE GENOMIC DNA]</scope>
    <source>
        <strain evidence="3">cv. Victoria</strain>
        <tissue evidence="2">Leaf</tissue>
    </source>
</reference>
<accession>A0A5J9T2R0</accession>
<evidence type="ECO:0000313" key="3">
    <source>
        <dbReference type="Proteomes" id="UP000324897"/>
    </source>
</evidence>
<keyword evidence="1" id="KW-0472">Membrane</keyword>